<comment type="caution">
    <text evidence="2">The sequence shown here is derived from an EMBL/GenBank/DDBJ whole genome shotgun (WGS) entry which is preliminary data.</text>
</comment>
<organism evidence="2 3">
    <name type="scientific">Pseudonocardia halophobica</name>
    <dbReference type="NCBI Taxonomy" id="29401"/>
    <lineage>
        <taxon>Bacteria</taxon>
        <taxon>Bacillati</taxon>
        <taxon>Actinomycetota</taxon>
        <taxon>Actinomycetes</taxon>
        <taxon>Pseudonocardiales</taxon>
        <taxon>Pseudonocardiaceae</taxon>
        <taxon>Pseudonocardia</taxon>
    </lineage>
</organism>
<dbReference type="Proteomes" id="UP001143463">
    <property type="component" value="Unassembled WGS sequence"/>
</dbReference>
<proteinExistence type="predicted"/>
<protein>
    <submittedName>
        <fullName evidence="2">Uncharacterized protein</fullName>
    </submittedName>
</protein>
<keyword evidence="3" id="KW-1185">Reference proteome</keyword>
<evidence type="ECO:0000313" key="3">
    <source>
        <dbReference type="Proteomes" id="UP001143463"/>
    </source>
</evidence>
<reference evidence="2" key="2">
    <citation type="submission" date="2023-01" db="EMBL/GenBank/DDBJ databases">
        <authorList>
            <person name="Sun Q."/>
            <person name="Evtushenko L."/>
        </authorList>
    </citation>
    <scope>NUCLEOTIDE SEQUENCE</scope>
    <source>
        <strain evidence="2">VKM Ac-1069</strain>
    </source>
</reference>
<sequence length="45" mass="4814">MPGPDDEPSDSGKGEIYVQTRVTGGRDAEARVVRARGPRVESDAE</sequence>
<accession>A0A9W6NVU8</accession>
<gene>
    <name evidence="2" type="ORF">GCM10017577_21340</name>
</gene>
<feature type="region of interest" description="Disordered" evidence="1">
    <location>
        <begin position="1"/>
        <end position="45"/>
    </location>
</feature>
<reference evidence="2" key="1">
    <citation type="journal article" date="2014" name="Int. J. Syst. Evol. Microbiol.">
        <title>Complete genome sequence of Corynebacterium casei LMG S-19264T (=DSM 44701T), isolated from a smear-ripened cheese.</title>
        <authorList>
            <consortium name="US DOE Joint Genome Institute (JGI-PGF)"/>
            <person name="Walter F."/>
            <person name="Albersmeier A."/>
            <person name="Kalinowski J."/>
            <person name="Ruckert C."/>
        </authorList>
    </citation>
    <scope>NUCLEOTIDE SEQUENCE</scope>
    <source>
        <strain evidence="2">VKM Ac-1069</strain>
    </source>
</reference>
<dbReference type="EMBL" id="BSFQ01000006">
    <property type="protein sequence ID" value="GLL10993.1"/>
    <property type="molecule type" value="Genomic_DNA"/>
</dbReference>
<name>A0A9W6NVU8_9PSEU</name>
<dbReference type="AlphaFoldDB" id="A0A9W6NVU8"/>
<feature type="compositionally biased region" description="Basic and acidic residues" evidence="1">
    <location>
        <begin position="24"/>
        <end position="45"/>
    </location>
</feature>
<evidence type="ECO:0000256" key="1">
    <source>
        <dbReference type="SAM" id="MobiDB-lite"/>
    </source>
</evidence>
<evidence type="ECO:0000313" key="2">
    <source>
        <dbReference type="EMBL" id="GLL10993.1"/>
    </source>
</evidence>